<name>A0A9X1MKY0_9BACT</name>
<evidence type="ECO:0000313" key="3">
    <source>
        <dbReference type="Proteomes" id="UP001139103"/>
    </source>
</evidence>
<proteinExistence type="predicted"/>
<accession>A0A9X1MKY0</accession>
<sequence>MTSQDRKNVLLFCAGLYVLIAAFFFAVTPEAAGVGRQALYLSTALGACAAAVWLWRIRAKS</sequence>
<keyword evidence="3" id="KW-1185">Reference proteome</keyword>
<keyword evidence="1" id="KW-1133">Transmembrane helix</keyword>
<dbReference type="RefSeq" id="WP_230217795.1">
    <property type="nucleotide sequence ID" value="NZ_JAJKFT010000004.1"/>
</dbReference>
<protein>
    <submittedName>
        <fullName evidence="2">Uncharacterized protein</fullName>
    </submittedName>
</protein>
<keyword evidence="1" id="KW-0812">Transmembrane</keyword>
<evidence type="ECO:0000313" key="2">
    <source>
        <dbReference type="EMBL" id="MCC9628486.1"/>
    </source>
</evidence>
<gene>
    <name evidence="2" type="ORF">LOC68_08770</name>
</gene>
<feature type="transmembrane region" description="Helical" evidence="1">
    <location>
        <begin position="38"/>
        <end position="55"/>
    </location>
</feature>
<evidence type="ECO:0000256" key="1">
    <source>
        <dbReference type="SAM" id="Phobius"/>
    </source>
</evidence>
<dbReference type="EMBL" id="JAJKFT010000004">
    <property type="protein sequence ID" value="MCC9628486.1"/>
    <property type="molecule type" value="Genomic_DNA"/>
</dbReference>
<reference evidence="2" key="1">
    <citation type="submission" date="2021-11" db="EMBL/GenBank/DDBJ databases">
        <title>Genome sequence.</title>
        <authorList>
            <person name="Sun Q."/>
        </authorList>
    </citation>
    <scope>NUCLEOTIDE SEQUENCE</scope>
    <source>
        <strain evidence="2">JC732</strain>
    </source>
</reference>
<dbReference type="Proteomes" id="UP001139103">
    <property type="component" value="Unassembled WGS sequence"/>
</dbReference>
<comment type="caution">
    <text evidence="2">The sequence shown here is derived from an EMBL/GenBank/DDBJ whole genome shotgun (WGS) entry which is preliminary data.</text>
</comment>
<dbReference type="AlphaFoldDB" id="A0A9X1MKY0"/>
<feature type="transmembrane region" description="Helical" evidence="1">
    <location>
        <begin position="9"/>
        <end position="26"/>
    </location>
</feature>
<keyword evidence="1" id="KW-0472">Membrane</keyword>
<organism evidence="2 3">
    <name type="scientific">Blastopirellula sediminis</name>
    <dbReference type="NCBI Taxonomy" id="2894196"/>
    <lineage>
        <taxon>Bacteria</taxon>
        <taxon>Pseudomonadati</taxon>
        <taxon>Planctomycetota</taxon>
        <taxon>Planctomycetia</taxon>
        <taxon>Pirellulales</taxon>
        <taxon>Pirellulaceae</taxon>
        <taxon>Blastopirellula</taxon>
    </lineage>
</organism>